<proteinExistence type="predicted"/>
<keyword evidence="2" id="KW-1185">Reference proteome</keyword>
<evidence type="ECO:0000313" key="2">
    <source>
        <dbReference type="Proteomes" id="UP000730618"/>
    </source>
</evidence>
<organism evidence="1 2">
    <name type="scientific">Paenibacillus allorhizosphaerae</name>
    <dbReference type="NCBI Taxonomy" id="2849866"/>
    <lineage>
        <taxon>Bacteria</taxon>
        <taxon>Bacillati</taxon>
        <taxon>Bacillota</taxon>
        <taxon>Bacilli</taxon>
        <taxon>Bacillales</taxon>
        <taxon>Paenibacillaceae</taxon>
        <taxon>Paenibacillus</taxon>
    </lineage>
</organism>
<name>A0ABM8VF67_9BACL</name>
<comment type="caution">
    <text evidence="1">The sequence shown here is derived from an EMBL/GenBank/DDBJ whole genome shotgun (WGS) entry which is preliminary data.</text>
</comment>
<dbReference type="Proteomes" id="UP000730618">
    <property type="component" value="Unassembled WGS sequence"/>
</dbReference>
<reference evidence="1 2" key="1">
    <citation type="submission" date="2021-06" db="EMBL/GenBank/DDBJ databases">
        <authorList>
            <person name="Criscuolo A."/>
        </authorList>
    </citation>
    <scope>NUCLEOTIDE SEQUENCE [LARGE SCALE GENOMIC DNA]</scope>
    <source>
        <strain evidence="2">CIP 111802</strain>
    </source>
</reference>
<dbReference type="RefSeq" id="WP_218098308.1">
    <property type="nucleotide sequence ID" value="NZ_CAJVCE010000004.1"/>
</dbReference>
<evidence type="ECO:0000313" key="1">
    <source>
        <dbReference type="EMBL" id="CAG7633854.1"/>
    </source>
</evidence>
<evidence type="ECO:0008006" key="3">
    <source>
        <dbReference type="Google" id="ProtNLM"/>
    </source>
</evidence>
<gene>
    <name evidence="1" type="ORF">PAECIP111802_01989</name>
</gene>
<protein>
    <recommendedName>
        <fullName evidence="3">Squalene cyclase C-terminal domain-containing protein</fullName>
    </recommendedName>
</protein>
<accession>A0ABM8VF67</accession>
<dbReference type="EMBL" id="CAJVCE010000004">
    <property type="protein sequence ID" value="CAG7633854.1"/>
    <property type="molecule type" value="Genomic_DNA"/>
</dbReference>
<sequence length="294" mass="34368">MGNRDRLERAKPFIYGNARLLDRKRFEYHFEGGSQEGVIEALRAYQNPDGGFGNALEPDIRCPFSQPVPTEMALAIMDQIDYFDPRILEGINRFLRENTLREGGLPLAFRSVNDFPHAPWWKTKEDDRPSINPTGTIIGLLYKQNVLPEIVHEPYFIKSVETIWRLMEREHPSGYHDGVQWITFLQHTPERERAASYWSVIDKWLRSSRAIEKNPHAEGYVHKVLDWAPDRESYARMFVTDEELNNHLQALADQQQEDGGWPMNWLAVSPAGEQEWRAYITVERLRTLRSYNIL</sequence>